<dbReference type="InterPro" id="IPR001444">
    <property type="entry name" value="Flag_bb_rod_N"/>
</dbReference>
<dbReference type="Pfam" id="PF00460">
    <property type="entry name" value="Flg_bb_rod"/>
    <property type="match status" value="1"/>
</dbReference>
<feature type="domain" description="Flagellar basal body rod protein N-terminal" evidence="5">
    <location>
        <begin position="6"/>
        <end position="35"/>
    </location>
</feature>
<dbReference type="InterPro" id="IPR053967">
    <property type="entry name" value="LlgE_F_G-like_D1"/>
</dbReference>
<reference evidence="8 9" key="1">
    <citation type="journal article" date="2016" name="Antonie Van Leeuwenhoek">
        <title>Dongia soli sp. nov., isolated from soil from Dokdo, Korea.</title>
        <authorList>
            <person name="Kim D.U."/>
            <person name="Lee H."/>
            <person name="Kim H."/>
            <person name="Kim S.G."/>
            <person name="Ka J.O."/>
        </authorList>
    </citation>
    <scope>NUCLEOTIDE SEQUENCE [LARGE SCALE GENOMIC DNA]</scope>
    <source>
        <strain evidence="8 9">D78</strain>
    </source>
</reference>
<keyword evidence="3 4" id="KW-0975">Bacterial flagellum</keyword>
<keyword evidence="8" id="KW-0969">Cilium</keyword>
<dbReference type="PANTHER" id="PTHR30435">
    <property type="entry name" value="FLAGELLAR PROTEIN"/>
    <property type="match status" value="1"/>
</dbReference>
<evidence type="ECO:0000259" key="5">
    <source>
        <dbReference type="Pfam" id="PF00460"/>
    </source>
</evidence>
<comment type="caution">
    <text evidence="8">The sequence shown here is derived from an EMBL/GenBank/DDBJ whole genome shotgun (WGS) entry which is preliminary data.</text>
</comment>
<evidence type="ECO:0000259" key="7">
    <source>
        <dbReference type="Pfam" id="PF22692"/>
    </source>
</evidence>
<dbReference type="InterPro" id="IPR010930">
    <property type="entry name" value="Flg_bb/hook_C_dom"/>
</dbReference>
<dbReference type="InterPro" id="IPR012836">
    <property type="entry name" value="FlgF"/>
</dbReference>
<comment type="subunit">
    <text evidence="4">The basal body constitutes a major portion of the flagellar organelle and consists of five rings (E,L,P,S, and M) mounted on a central rod. The rod consists of about 26 subunits of FlgG in the distal portion, and FlgB, FlgC and FlgF are thought to build up the proximal portion of the rod with about 6 subunits each.</text>
</comment>
<dbReference type="RefSeq" id="WP_320507725.1">
    <property type="nucleotide sequence ID" value="NZ_JAXCLW010000002.1"/>
</dbReference>
<dbReference type="InterPro" id="IPR037925">
    <property type="entry name" value="FlgE/F/G-like"/>
</dbReference>
<dbReference type="InterPro" id="IPR019776">
    <property type="entry name" value="Flagellar_basal_body_rod_CS"/>
</dbReference>
<evidence type="ECO:0000256" key="2">
    <source>
        <dbReference type="ARBA" id="ARBA00009677"/>
    </source>
</evidence>
<keyword evidence="9" id="KW-1185">Reference proteome</keyword>
<feature type="domain" description="Flagellar basal-body/hook protein C-terminal" evidence="6">
    <location>
        <begin position="217"/>
        <end position="259"/>
    </location>
</feature>
<keyword evidence="8" id="KW-0282">Flagellum</keyword>
<name>A0ABU5E8G7_9PROT</name>
<dbReference type="NCBIfam" id="TIGR02490">
    <property type="entry name" value="flgF"/>
    <property type="match status" value="1"/>
</dbReference>
<evidence type="ECO:0000256" key="3">
    <source>
        <dbReference type="ARBA" id="ARBA00023143"/>
    </source>
</evidence>
<feature type="domain" description="Flagellar hook protein FlgE/F/G-like D1" evidence="7">
    <location>
        <begin position="81"/>
        <end position="145"/>
    </location>
</feature>
<evidence type="ECO:0000256" key="4">
    <source>
        <dbReference type="RuleBase" id="RU362116"/>
    </source>
</evidence>
<dbReference type="NCBIfam" id="TIGR03506">
    <property type="entry name" value="FlgEFG_subfam"/>
    <property type="match status" value="1"/>
</dbReference>
<proteinExistence type="inferred from homology"/>
<keyword evidence="8" id="KW-0966">Cell projection</keyword>
<evidence type="ECO:0000313" key="9">
    <source>
        <dbReference type="Proteomes" id="UP001279642"/>
    </source>
</evidence>
<evidence type="ECO:0000313" key="8">
    <source>
        <dbReference type="EMBL" id="MDY0882657.1"/>
    </source>
</evidence>
<dbReference type="PROSITE" id="PS00588">
    <property type="entry name" value="FLAGELLA_BB_ROD"/>
    <property type="match status" value="1"/>
</dbReference>
<protein>
    <recommendedName>
        <fullName evidence="4">Flagellar basal-body rod protein FlgF</fullName>
    </recommendedName>
</protein>
<dbReference type="Pfam" id="PF22692">
    <property type="entry name" value="LlgE_F_G_D1"/>
    <property type="match status" value="1"/>
</dbReference>
<dbReference type="SUPFAM" id="SSF117143">
    <property type="entry name" value="Flagellar hook protein flgE"/>
    <property type="match status" value="1"/>
</dbReference>
<dbReference type="Pfam" id="PF06429">
    <property type="entry name" value="Flg_bbr_C"/>
    <property type="match status" value="1"/>
</dbReference>
<evidence type="ECO:0000259" key="6">
    <source>
        <dbReference type="Pfam" id="PF06429"/>
    </source>
</evidence>
<evidence type="ECO:0000256" key="1">
    <source>
        <dbReference type="ARBA" id="ARBA00004117"/>
    </source>
</evidence>
<dbReference type="EMBL" id="JAXCLW010000002">
    <property type="protein sequence ID" value="MDY0882657.1"/>
    <property type="molecule type" value="Genomic_DNA"/>
</dbReference>
<comment type="subcellular location">
    <subcellularLocation>
        <location evidence="1 4">Bacterial flagellum basal body</location>
    </subcellularLocation>
</comment>
<organism evidence="8 9">
    <name type="scientific">Dongia soli</name>
    <dbReference type="NCBI Taxonomy" id="600628"/>
    <lineage>
        <taxon>Bacteria</taxon>
        <taxon>Pseudomonadati</taxon>
        <taxon>Pseudomonadota</taxon>
        <taxon>Alphaproteobacteria</taxon>
        <taxon>Rhodospirillales</taxon>
        <taxon>Dongiaceae</taxon>
        <taxon>Dongia</taxon>
    </lineage>
</organism>
<dbReference type="InterPro" id="IPR020013">
    <property type="entry name" value="Flagellar_FlgE/F/G"/>
</dbReference>
<gene>
    <name evidence="8" type="primary">flgF</name>
    <name evidence="8" type="ORF">SMD27_07375</name>
</gene>
<accession>A0ABU5E8G7</accession>
<dbReference type="PANTHER" id="PTHR30435:SF19">
    <property type="entry name" value="FLAGELLAR BASAL-BODY ROD PROTEIN FLGG"/>
    <property type="match status" value="1"/>
</dbReference>
<sequence length="266" mass="28851">METPTYIALSRQMVLQRQMDVVANNLANANTPGFKTEELVSSEYKIKAGRPLKLSYVQDFATARDFRDGPLKPTGNDLDLAIQGDGFFVVQTPQGNRYTRMGRFQLDADGQIVTSQGYPVLAGGAPIVINPDDGPINVAEDGSISTDRARDGTQQQVVGRLDIVSFADRNAMVPEGENLFSAANQAARPVNTDLGTANVGLPVDGTATPGSSTKIMRGMLEDSNVTTITEMTNMIQVTRNYQSTQNFLDTEHQRLMKAIDQISTSS</sequence>
<dbReference type="Proteomes" id="UP001279642">
    <property type="component" value="Unassembled WGS sequence"/>
</dbReference>
<comment type="similarity">
    <text evidence="2 4">Belongs to the flagella basal body rod proteins family.</text>
</comment>